<dbReference type="PANTHER" id="PTHR13558">
    <property type="entry name" value="TRANSMEMBRANE PROTEIN 134"/>
    <property type="match status" value="1"/>
</dbReference>
<keyword evidence="3 6" id="KW-0812">Transmembrane</keyword>
<protein>
    <submittedName>
        <fullName evidence="6">Transmembrane protein 134</fullName>
    </submittedName>
</protein>
<accession>A0A164YPH7</accession>
<dbReference type="GO" id="GO:0016020">
    <property type="term" value="C:membrane"/>
    <property type="evidence" value="ECO:0007669"/>
    <property type="project" value="UniProtKB-SubCell"/>
</dbReference>
<dbReference type="EMBL" id="LRGB01000868">
    <property type="protein sequence ID" value="KZS15464.1"/>
    <property type="molecule type" value="Genomic_DNA"/>
</dbReference>
<dbReference type="STRING" id="35525.A0A164YPH7"/>
<dbReference type="InterPro" id="IPR039714">
    <property type="entry name" value="TMEM134"/>
</dbReference>
<sequence length="195" mass="21533">MAKKPFSIDDAFDENLDDVVVRVYGSTTVDKSAFNSRNNSGVKPASSEGVENQITNINSSAVPHGTHPHHTPVLLSIRTGIMQDDTASKDSDSLIHESYQYSPSYFDPDRIWWKHPRVKENWKVVATAFALVIIGLGLLVTGITVLILPSGGVQGLVFLIIGVICFIPGAYHIVYIYLAVKGRKGYNFYHLPLFN</sequence>
<keyword evidence="4" id="KW-1133">Transmembrane helix</keyword>
<reference evidence="6 7" key="1">
    <citation type="submission" date="2016-03" db="EMBL/GenBank/DDBJ databases">
        <title>EvidentialGene: Evidence-directed Construction of Genes on Genomes.</title>
        <authorList>
            <person name="Gilbert D.G."/>
            <person name="Choi J.-H."/>
            <person name="Mockaitis K."/>
            <person name="Colbourne J."/>
            <person name="Pfrender M."/>
        </authorList>
    </citation>
    <scope>NUCLEOTIDE SEQUENCE [LARGE SCALE GENOMIC DNA]</scope>
    <source>
        <strain evidence="6 7">Xinb3</strain>
        <tissue evidence="6">Complete organism</tissue>
    </source>
</reference>
<comment type="subcellular location">
    <subcellularLocation>
        <location evidence="1">Membrane</location>
        <topology evidence="1">Multi-pass membrane protein</topology>
    </subcellularLocation>
</comment>
<evidence type="ECO:0000256" key="5">
    <source>
        <dbReference type="ARBA" id="ARBA00023136"/>
    </source>
</evidence>
<dbReference type="AlphaFoldDB" id="A0A164YPH7"/>
<keyword evidence="7" id="KW-1185">Reference proteome</keyword>
<keyword evidence="5" id="KW-0472">Membrane</keyword>
<name>A0A164YPH7_9CRUS</name>
<dbReference type="OrthoDB" id="10048380at2759"/>
<evidence type="ECO:0000256" key="1">
    <source>
        <dbReference type="ARBA" id="ARBA00004141"/>
    </source>
</evidence>
<evidence type="ECO:0000313" key="6">
    <source>
        <dbReference type="EMBL" id="KZS15464.1"/>
    </source>
</evidence>
<dbReference type="Proteomes" id="UP000076858">
    <property type="component" value="Unassembled WGS sequence"/>
</dbReference>
<comment type="similarity">
    <text evidence="2">Belongs to the TMEM134/TMEM230 family.</text>
</comment>
<evidence type="ECO:0000256" key="3">
    <source>
        <dbReference type="ARBA" id="ARBA00022692"/>
    </source>
</evidence>
<evidence type="ECO:0000256" key="2">
    <source>
        <dbReference type="ARBA" id="ARBA00007743"/>
    </source>
</evidence>
<organism evidence="6 7">
    <name type="scientific">Daphnia magna</name>
    <dbReference type="NCBI Taxonomy" id="35525"/>
    <lineage>
        <taxon>Eukaryota</taxon>
        <taxon>Metazoa</taxon>
        <taxon>Ecdysozoa</taxon>
        <taxon>Arthropoda</taxon>
        <taxon>Crustacea</taxon>
        <taxon>Branchiopoda</taxon>
        <taxon>Diplostraca</taxon>
        <taxon>Cladocera</taxon>
        <taxon>Anomopoda</taxon>
        <taxon>Daphniidae</taxon>
        <taxon>Daphnia</taxon>
    </lineage>
</organism>
<comment type="caution">
    <text evidence="6">The sequence shown here is derived from an EMBL/GenBank/DDBJ whole genome shotgun (WGS) entry which is preliminary data.</text>
</comment>
<gene>
    <name evidence="6" type="ORF">APZ42_018628</name>
</gene>
<evidence type="ECO:0000313" key="7">
    <source>
        <dbReference type="Proteomes" id="UP000076858"/>
    </source>
</evidence>
<proteinExistence type="inferred from homology"/>
<dbReference type="PANTHER" id="PTHR13558:SF1">
    <property type="entry name" value="TRANSMEMBRANE PROTEIN 134"/>
    <property type="match status" value="1"/>
</dbReference>
<dbReference type="InterPro" id="IPR008590">
    <property type="entry name" value="TMEM_230/134"/>
</dbReference>
<evidence type="ECO:0000256" key="4">
    <source>
        <dbReference type="ARBA" id="ARBA00022989"/>
    </source>
</evidence>
<dbReference type="Pfam" id="PF05915">
    <property type="entry name" value="TMEM_230_134"/>
    <property type="match status" value="1"/>
</dbReference>